<gene>
    <name evidence="2" type="ORF">FMAN_15246</name>
</gene>
<keyword evidence="3" id="KW-1185">Reference proteome</keyword>
<dbReference type="RefSeq" id="XP_041690268.1">
    <property type="nucleotide sequence ID" value="XM_041824827.1"/>
</dbReference>
<comment type="caution">
    <text evidence="2">The sequence shown here is derived from an EMBL/GenBank/DDBJ whole genome shotgun (WGS) entry which is preliminary data.</text>
</comment>
<reference evidence="3" key="1">
    <citation type="journal article" date="2016" name="Genome Biol. Evol.">
        <title>Comparative 'omics' of the Fusarium fujikuroi species complex highlights differences in genetic potential and metabolite synthesis.</title>
        <authorList>
            <person name="Niehaus E.-M."/>
            <person name="Muensterkoetter M."/>
            <person name="Proctor R.H."/>
            <person name="Brown D.W."/>
            <person name="Sharon A."/>
            <person name="Idan Y."/>
            <person name="Oren-Young L."/>
            <person name="Sieber C.M."/>
            <person name="Novak O."/>
            <person name="Pencik A."/>
            <person name="Tarkowska D."/>
            <person name="Hromadova K."/>
            <person name="Freeman S."/>
            <person name="Maymon M."/>
            <person name="Elazar M."/>
            <person name="Youssef S.A."/>
            <person name="El-Shabrawy E.S.M."/>
            <person name="Shalaby A.B.A."/>
            <person name="Houterman P."/>
            <person name="Brock N.L."/>
            <person name="Burkhardt I."/>
            <person name="Tsavkelova E.A."/>
            <person name="Dickschat J.S."/>
            <person name="Galuszka P."/>
            <person name="Gueldener U."/>
            <person name="Tudzynski B."/>
        </authorList>
    </citation>
    <scope>NUCLEOTIDE SEQUENCE [LARGE SCALE GENOMIC DNA]</scope>
    <source>
        <strain evidence="3">MRC7560</strain>
    </source>
</reference>
<dbReference type="VEuPathDB" id="FungiDB:FMAN_15246"/>
<sequence>MDMDASALRDADSRRARQILTFYFQNTSRCANSTIQEAIELARVINGCFDLDDTYNRQPVEYPTEWDTNRTVLIEDLFTFRRHAFKRLIEKEINTALDTAIESKGKEEEKKAQIEEKLKDLERSRKAYGDSYKAKVLRGQSSDNVGQPITDKEKCRDVDEFHKRLVDWKTEEGRLRDCHFLLEEEIAVLDIDITTKTYILGVMGNN</sequence>
<evidence type="ECO:0000313" key="2">
    <source>
        <dbReference type="EMBL" id="CVL07072.1"/>
    </source>
</evidence>
<dbReference type="AlphaFoldDB" id="A0A1L7UD47"/>
<keyword evidence="1" id="KW-0175">Coiled coil</keyword>
<proteinExistence type="predicted"/>
<dbReference type="EMBL" id="FCQH01000019">
    <property type="protein sequence ID" value="CVL07072.1"/>
    <property type="molecule type" value="Genomic_DNA"/>
</dbReference>
<evidence type="ECO:0000313" key="3">
    <source>
        <dbReference type="Proteomes" id="UP000184255"/>
    </source>
</evidence>
<feature type="coiled-coil region" evidence="1">
    <location>
        <begin position="97"/>
        <end position="131"/>
    </location>
</feature>
<accession>A0A1L7UD47</accession>
<protein>
    <submittedName>
        <fullName evidence="2">Uncharacterized protein</fullName>
    </submittedName>
</protein>
<dbReference type="GeneID" id="65094488"/>
<name>A0A1L7UD47_FUSMA</name>
<dbReference type="Proteomes" id="UP000184255">
    <property type="component" value="Unassembled WGS sequence"/>
</dbReference>
<evidence type="ECO:0000256" key="1">
    <source>
        <dbReference type="SAM" id="Coils"/>
    </source>
</evidence>
<organism evidence="2 3">
    <name type="scientific">Fusarium mangiferae</name>
    <name type="common">Mango malformation disease fungus</name>
    <dbReference type="NCBI Taxonomy" id="192010"/>
    <lineage>
        <taxon>Eukaryota</taxon>
        <taxon>Fungi</taxon>
        <taxon>Dikarya</taxon>
        <taxon>Ascomycota</taxon>
        <taxon>Pezizomycotina</taxon>
        <taxon>Sordariomycetes</taxon>
        <taxon>Hypocreomycetidae</taxon>
        <taxon>Hypocreales</taxon>
        <taxon>Nectriaceae</taxon>
        <taxon>Fusarium</taxon>
        <taxon>Fusarium fujikuroi species complex</taxon>
    </lineage>
</organism>